<protein>
    <submittedName>
        <fullName evidence="2">Uncharacterized protein</fullName>
    </submittedName>
</protein>
<proteinExistence type="predicted"/>
<evidence type="ECO:0000313" key="2">
    <source>
        <dbReference type="EMBL" id="SHL04719.1"/>
    </source>
</evidence>
<name>A0A1M6XFU8_9FLAO</name>
<dbReference type="STRING" id="1055723.SAMN05216293_2558"/>
<reference evidence="2 3" key="1">
    <citation type="submission" date="2016-11" db="EMBL/GenBank/DDBJ databases">
        <authorList>
            <person name="Varghese N."/>
            <person name="Submissions S."/>
        </authorList>
    </citation>
    <scope>NUCLEOTIDE SEQUENCE [LARGE SCALE GENOMIC DNA]</scope>
    <source>
        <strain evidence="2 3">CGMCC 1.12174</strain>
        <strain evidence="1 4">DSM 26351</strain>
    </source>
</reference>
<dbReference type="EMBL" id="FRAT01000006">
    <property type="protein sequence ID" value="SHL04719.1"/>
    <property type="molecule type" value="Genomic_DNA"/>
</dbReference>
<dbReference type="EMBL" id="FOKU01000004">
    <property type="protein sequence ID" value="SFB95216.1"/>
    <property type="molecule type" value="Genomic_DNA"/>
</dbReference>
<evidence type="ECO:0000313" key="4">
    <source>
        <dbReference type="Proteomes" id="UP000198940"/>
    </source>
</evidence>
<sequence length="50" mass="6038">MLDLRWSIKYPYRWDRIPTQEKLIDTQYHKVLSSFIAEDLVGRARSLKVT</sequence>
<accession>A0A1M6XFU8</accession>
<evidence type="ECO:0000313" key="1">
    <source>
        <dbReference type="EMBL" id="SFB95216.1"/>
    </source>
</evidence>
<dbReference type="AlphaFoldDB" id="A0A1M6XFU8"/>
<dbReference type="Proteomes" id="UP000198940">
    <property type="component" value="Unassembled WGS sequence"/>
</dbReference>
<keyword evidence="4" id="KW-1185">Reference proteome</keyword>
<gene>
    <name evidence="1" type="ORF">SAMN04487891_10444</name>
    <name evidence="2" type="ORF">SAMN05216293_2558</name>
</gene>
<organism evidence="2 3">
    <name type="scientific">Flagellimonas taeanensis</name>
    <dbReference type="NCBI Taxonomy" id="1005926"/>
    <lineage>
        <taxon>Bacteria</taxon>
        <taxon>Pseudomonadati</taxon>
        <taxon>Bacteroidota</taxon>
        <taxon>Flavobacteriia</taxon>
        <taxon>Flavobacteriales</taxon>
        <taxon>Flavobacteriaceae</taxon>
        <taxon>Flagellimonas</taxon>
    </lineage>
</organism>
<dbReference type="Proteomes" id="UP000184031">
    <property type="component" value="Unassembled WGS sequence"/>
</dbReference>
<comment type="caution">
    <text evidence="2">The sequence shown here is derived from an EMBL/GenBank/DDBJ whole genome shotgun (WGS) entry which is preliminary data.</text>
</comment>
<evidence type="ECO:0000313" key="3">
    <source>
        <dbReference type="Proteomes" id="UP000184031"/>
    </source>
</evidence>